<dbReference type="InterPro" id="IPR002781">
    <property type="entry name" value="TM_pro_TauE-like"/>
</dbReference>
<name>A0ABX8DLN0_9PSED</name>
<keyword evidence="3 6" id="KW-0812">Transmembrane</keyword>
<dbReference type="Proteomes" id="UP000678154">
    <property type="component" value="Chromosome"/>
</dbReference>
<protein>
    <recommendedName>
        <fullName evidence="6">Probable membrane transporter protein</fullName>
    </recommendedName>
</protein>
<organism evidence="7 8">
    <name type="scientific">Pseudomonas qingdaonensis</name>
    <dbReference type="NCBI Taxonomy" id="2056231"/>
    <lineage>
        <taxon>Bacteria</taxon>
        <taxon>Pseudomonadati</taxon>
        <taxon>Pseudomonadota</taxon>
        <taxon>Gammaproteobacteria</taxon>
        <taxon>Pseudomonadales</taxon>
        <taxon>Pseudomonadaceae</taxon>
        <taxon>Pseudomonas</taxon>
    </lineage>
</organism>
<keyword evidence="6" id="KW-1003">Cell membrane</keyword>
<accession>A0ABX8DLN0</accession>
<keyword evidence="4 6" id="KW-1133">Transmembrane helix</keyword>
<gene>
    <name evidence="7" type="ORF">KH389_17530</name>
</gene>
<feature type="transmembrane region" description="Helical" evidence="6">
    <location>
        <begin position="44"/>
        <end position="61"/>
    </location>
</feature>
<reference evidence="7 8" key="1">
    <citation type="journal article" date="2016" name="J. Hazard. Mater.">
        <title>A newly isolated Pseudomonas putida S-1 strain for batch-mode-propanethiol degradation and continuous treatment of propanethiol-containing waste gas.</title>
        <authorList>
            <person name="Chen D.Z."/>
            <person name="Sun Y.M."/>
            <person name="Han L.M."/>
            <person name="Chen J."/>
            <person name="Ye J.X."/>
            <person name="Chen J.M."/>
        </authorList>
    </citation>
    <scope>NUCLEOTIDE SEQUENCE [LARGE SCALE GENOMIC DNA]</scope>
    <source>
        <strain evidence="7 8">S-1</strain>
    </source>
</reference>
<sequence length="248" mass="26149">MTDSLVAFLFIIALASYLQALTGFALGIFALGGVIALDLSSLQTAALVINVLMVTNVVLALRNSWGAINAKLLTVTLIGIVPGTIGGVWLLQNLGDDYFLALQMLLGLLIIAAGVTMVIRPTPRSTLSPYHQFGLIGIFGGIFGGLYSIPGPPVVYLFYRQPLTVCDVRATLLAIFGVMSAFRLAIVGLQGEVSREAVYLSTLSVPVVVAASVFFALYPPSVSDALVRRIAFFLLTGMGVIIAATALL</sequence>
<feature type="transmembrane region" description="Helical" evidence="6">
    <location>
        <begin position="73"/>
        <end position="92"/>
    </location>
</feature>
<feature type="transmembrane region" description="Helical" evidence="6">
    <location>
        <begin position="230"/>
        <end position="247"/>
    </location>
</feature>
<evidence type="ECO:0000256" key="4">
    <source>
        <dbReference type="ARBA" id="ARBA00022989"/>
    </source>
</evidence>
<feature type="transmembrane region" description="Helical" evidence="6">
    <location>
        <begin position="169"/>
        <end position="186"/>
    </location>
</feature>
<dbReference type="RefSeq" id="WP_213605922.1">
    <property type="nucleotide sequence ID" value="NZ_CP074676.1"/>
</dbReference>
<evidence type="ECO:0000313" key="7">
    <source>
        <dbReference type="EMBL" id="QVL17201.1"/>
    </source>
</evidence>
<comment type="similarity">
    <text evidence="2 6">Belongs to the 4-toluene sulfonate uptake permease (TSUP) (TC 2.A.102) family.</text>
</comment>
<evidence type="ECO:0000256" key="5">
    <source>
        <dbReference type="ARBA" id="ARBA00023136"/>
    </source>
</evidence>
<comment type="subcellular location">
    <subcellularLocation>
        <location evidence="6">Cell membrane</location>
        <topology evidence="6">Multi-pass membrane protein</topology>
    </subcellularLocation>
    <subcellularLocation>
        <location evidence="1">Membrane</location>
        <topology evidence="1">Multi-pass membrane protein</topology>
    </subcellularLocation>
</comment>
<evidence type="ECO:0000313" key="8">
    <source>
        <dbReference type="Proteomes" id="UP000678154"/>
    </source>
</evidence>
<proteinExistence type="inferred from homology"/>
<dbReference type="Pfam" id="PF01925">
    <property type="entry name" value="TauE"/>
    <property type="match status" value="1"/>
</dbReference>
<feature type="transmembrane region" description="Helical" evidence="6">
    <location>
        <begin position="130"/>
        <end position="149"/>
    </location>
</feature>
<evidence type="ECO:0000256" key="2">
    <source>
        <dbReference type="ARBA" id="ARBA00009142"/>
    </source>
</evidence>
<keyword evidence="5 6" id="KW-0472">Membrane</keyword>
<dbReference type="GeneID" id="87482067"/>
<evidence type="ECO:0000256" key="3">
    <source>
        <dbReference type="ARBA" id="ARBA00022692"/>
    </source>
</evidence>
<feature type="transmembrane region" description="Helical" evidence="6">
    <location>
        <begin position="98"/>
        <end position="118"/>
    </location>
</feature>
<dbReference type="EMBL" id="CP074676">
    <property type="protein sequence ID" value="QVL17201.1"/>
    <property type="molecule type" value="Genomic_DNA"/>
</dbReference>
<evidence type="ECO:0000256" key="1">
    <source>
        <dbReference type="ARBA" id="ARBA00004141"/>
    </source>
</evidence>
<feature type="transmembrane region" description="Helical" evidence="6">
    <location>
        <begin position="198"/>
        <end position="218"/>
    </location>
</feature>
<keyword evidence="8" id="KW-1185">Reference proteome</keyword>
<evidence type="ECO:0000256" key="6">
    <source>
        <dbReference type="RuleBase" id="RU363041"/>
    </source>
</evidence>